<dbReference type="Pfam" id="PF07992">
    <property type="entry name" value="Pyr_redox_2"/>
    <property type="match status" value="1"/>
</dbReference>
<evidence type="ECO:0000313" key="6">
    <source>
        <dbReference type="EMBL" id="BFH72326.1"/>
    </source>
</evidence>
<evidence type="ECO:0000256" key="2">
    <source>
        <dbReference type="ARBA" id="ARBA00022630"/>
    </source>
</evidence>
<dbReference type="InterPro" id="IPR039651">
    <property type="entry name" value="FixC-like"/>
</dbReference>
<keyword evidence="2" id="KW-0285">Flavoprotein</keyword>
<sequence>MKFDAVVIGAGPAGSASAYTMAKAGYKVLMIEKGSEPGAKNVSGAMIREAVISKVFETKDLPFERIVKRVRLIFKTRENETEISVKPKDKLYTIARLKFDKWLAQKAEGAGAVLITKTTVTGIEGQKVITERGEIEAGKIVIAEGANALLSMSLGLRRELRSEETVLGIKEVYASTRDEVAKRFGLQGDEGESWRIITDYPLPSAGFIYTYKDAVAIGIGAKVDEITQRDIRPFELLDTFKEPYSELIKGFSLREYSAKIIPENGFPSFKPCEGSIYVVGDALGLVDPLTFDGIGPAVISGHLAGKAESCNAYSNSLYEASEILKVMRSRPLTRELLKGDNLSLYIHLVTDFSLSWAEGDLSKLKYYKNSLGTILKHLLLGLEVVQ</sequence>
<dbReference type="PANTHER" id="PTHR43624:SF2">
    <property type="entry name" value="ELECTRON TRANSFER FLAVOPROTEIN-QUINONE OXIDOREDUCTASE YDIS-RELATED"/>
    <property type="match status" value="1"/>
</dbReference>
<dbReference type="GeneID" id="92353200"/>
<gene>
    <name evidence="6" type="ORF">SJAV_02700</name>
</gene>
<keyword evidence="3" id="KW-0274">FAD</keyword>
<evidence type="ECO:0000259" key="5">
    <source>
        <dbReference type="Pfam" id="PF07992"/>
    </source>
</evidence>
<reference evidence="6" key="1">
    <citation type="submission" date="2024-03" db="EMBL/GenBank/DDBJ databases">
        <title>Complete genome sequence of Sulfurisphaera javensis strain KD-1.</title>
        <authorList>
            <person name="Sakai H."/>
            <person name="Nur N."/>
            <person name="Suwanto A."/>
            <person name="Kurosawa N."/>
        </authorList>
    </citation>
    <scope>NUCLEOTIDE SEQUENCE</scope>
    <source>
        <strain evidence="6">KD-1</strain>
    </source>
</reference>
<keyword evidence="4" id="KW-0560">Oxidoreductase</keyword>
<evidence type="ECO:0000256" key="4">
    <source>
        <dbReference type="ARBA" id="ARBA00023002"/>
    </source>
</evidence>
<dbReference type="InterPro" id="IPR023753">
    <property type="entry name" value="FAD/NAD-binding_dom"/>
</dbReference>
<name>A0AAT9GN91_9CREN</name>
<dbReference type="PRINTS" id="PR00411">
    <property type="entry name" value="PNDRDTASEI"/>
</dbReference>
<dbReference type="GO" id="GO:0016491">
    <property type="term" value="F:oxidoreductase activity"/>
    <property type="evidence" value="ECO:0007669"/>
    <property type="project" value="UniProtKB-KW"/>
</dbReference>
<dbReference type="AlphaFoldDB" id="A0AAT9GN91"/>
<dbReference type="InterPro" id="IPR036188">
    <property type="entry name" value="FAD/NAD-bd_sf"/>
</dbReference>
<dbReference type="EMBL" id="AP031322">
    <property type="protein sequence ID" value="BFH72326.1"/>
    <property type="molecule type" value="Genomic_DNA"/>
</dbReference>
<dbReference type="KEGG" id="sjv:SJAV_02700"/>
<feature type="domain" description="FAD/NAD(P)-binding" evidence="5">
    <location>
        <begin position="4"/>
        <end position="150"/>
    </location>
</feature>
<protein>
    <submittedName>
        <fullName evidence="6">NAD(P)/FAD-dependent oxidoreductase</fullName>
    </submittedName>
</protein>
<accession>A0AAT9GN91</accession>
<dbReference type="SUPFAM" id="SSF51905">
    <property type="entry name" value="FAD/NAD(P)-binding domain"/>
    <property type="match status" value="1"/>
</dbReference>
<dbReference type="Gene3D" id="3.50.50.60">
    <property type="entry name" value="FAD/NAD(P)-binding domain"/>
    <property type="match status" value="1"/>
</dbReference>
<evidence type="ECO:0000256" key="1">
    <source>
        <dbReference type="ARBA" id="ARBA00001974"/>
    </source>
</evidence>
<evidence type="ECO:0000256" key="3">
    <source>
        <dbReference type="ARBA" id="ARBA00022827"/>
    </source>
</evidence>
<dbReference type="RefSeq" id="WP_369610558.1">
    <property type="nucleotide sequence ID" value="NZ_AP031322.1"/>
</dbReference>
<proteinExistence type="predicted"/>
<dbReference type="PANTHER" id="PTHR43624">
    <property type="entry name" value="ELECTRON TRANSFER FLAVOPROTEIN-QUINONE OXIDOREDUCTASE YDIS-RELATED"/>
    <property type="match status" value="1"/>
</dbReference>
<organism evidence="6">
    <name type="scientific">Sulfurisphaera javensis</name>
    <dbReference type="NCBI Taxonomy" id="2049879"/>
    <lineage>
        <taxon>Archaea</taxon>
        <taxon>Thermoproteota</taxon>
        <taxon>Thermoprotei</taxon>
        <taxon>Sulfolobales</taxon>
        <taxon>Sulfolobaceae</taxon>
        <taxon>Sulfurisphaera</taxon>
    </lineage>
</organism>
<comment type="cofactor">
    <cofactor evidence="1">
        <name>FAD</name>
        <dbReference type="ChEBI" id="CHEBI:57692"/>
    </cofactor>
</comment>